<feature type="transmembrane region" description="Helical" evidence="13">
    <location>
        <begin position="336"/>
        <end position="356"/>
    </location>
</feature>
<feature type="transmembrane region" description="Helical" evidence="13">
    <location>
        <begin position="133"/>
        <end position="155"/>
    </location>
</feature>
<dbReference type="GO" id="GO:0050613">
    <property type="term" value="F:Delta14-sterol reductase activity"/>
    <property type="evidence" value="ECO:0007669"/>
    <property type="project" value="TreeGrafter"/>
</dbReference>
<keyword evidence="11 13" id="KW-1207">Sterol metabolism</keyword>
<dbReference type="InterPro" id="IPR018083">
    <property type="entry name" value="Sterol_reductase_CS"/>
</dbReference>
<comment type="caution">
    <text evidence="14">The sequence shown here is derived from an EMBL/GenBank/DDBJ whole genome shotgun (WGS) entry which is preliminary data.</text>
</comment>
<dbReference type="VEuPathDB" id="FungiDB:AB675_10151"/>
<keyword evidence="3 13" id="KW-0444">Lipid biosynthesis</keyword>
<sequence length="481" mass="53731">MSHKSKKSDPSVAIPHAEEKHGYEFFGPPGAFAVTFLLPLLVLASLEFCNDVSGCPAPALLSPRTLTWAKLKAQTPWPENGIAGLFDAEAIFWTLAYYQLLVALQIILPGEEVDGTVLSTGGRHHYKFTTWRTCMLLTLALTIGTITYGANWIVWTFIWDHLIGIWVANLLIAYALSLYVYLASFSVPPPNHPNPTHRELAKGGHSGNMLYDFFIGRELNPRIDIPSSLPLIGGQTLDIKLFMEMRPGLLGWIILDCAFIAHQYALYGYVTVSIAFITAFQALYVFDGLYMEPAILTTMDCTTDGFGFMLAFGDVAWLPFIYSMQARYLAVHPVELQLGGTGALVALCVGAGYYIFRASNNEKNRFRTDPSDPRWLVGYGAAHQLPRRLDHVLGFLLPTGLAGYVIYHTRNPITGVDTVDVKQTDEVRGWGVIFTYFYIVYFGVLLVHRELRDEAKCARKYGADWEKYTAIVKSRIIPGVY</sequence>
<feature type="transmembrane region" description="Helical" evidence="13">
    <location>
        <begin position="427"/>
        <end position="447"/>
    </location>
</feature>
<dbReference type="STRING" id="1664694.A0A0N1HHG9"/>
<keyword evidence="9 13" id="KW-0443">Lipid metabolism</keyword>
<keyword evidence="4 13" id="KW-0812">Transmembrane</keyword>
<keyword evidence="8 13" id="KW-0756">Sterol biosynthesis</keyword>
<keyword evidence="10 13" id="KW-0472">Membrane</keyword>
<keyword evidence="6 13" id="KW-1133">Transmembrane helix</keyword>
<dbReference type="GO" id="GO:0005789">
    <property type="term" value="C:endoplasmic reticulum membrane"/>
    <property type="evidence" value="ECO:0007669"/>
    <property type="project" value="TreeGrafter"/>
</dbReference>
<evidence type="ECO:0000256" key="5">
    <source>
        <dbReference type="ARBA" id="ARBA00022955"/>
    </source>
</evidence>
<dbReference type="Proteomes" id="UP000038010">
    <property type="component" value="Unassembled WGS sequence"/>
</dbReference>
<dbReference type="PROSITE" id="PS01018">
    <property type="entry name" value="STEROL_REDUCT_2"/>
    <property type="match status" value="1"/>
</dbReference>
<evidence type="ECO:0000256" key="10">
    <source>
        <dbReference type="ARBA" id="ARBA00023136"/>
    </source>
</evidence>
<organism evidence="14 15">
    <name type="scientific">Cyphellophora attinorum</name>
    <dbReference type="NCBI Taxonomy" id="1664694"/>
    <lineage>
        <taxon>Eukaryota</taxon>
        <taxon>Fungi</taxon>
        <taxon>Dikarya</taxon>
        <taxon>Ascomycota</taxon>
        <taxon>Pezizomycotina</taxon>
        <taxon>Eurotiomycetes</taxon>
        <taxon>Chaetothyriomycetidae</taxon>
        <taxon>Chaetothyriales</taxon>
        <taxon>Cyphellophoraceae</taxon>
        <taxon>Cyphellophora</taxon>
    </lineage>
</organism>
<evidence type="ECO:0000256" key="4">
    <source>
        <dbReference type="ARBA" id="ARBA00022692"/>
    </source>
</evidence>
<dbReference type="OrthoDB" id="10262235at2759"/>
<dbReference type="EMBL" id="LFJN01000043">
    <property type="protein sequence ID" value="KPI35214.1"/>
    <property type="molecule type" value="Genomic_DNA"/>
</dbReference>
<proteinExistence type="inferred from homology"/>
<keyword evidence="5 13" id="KW-0752">Steroid biosynthesis</keyword>
<evidence type="ECO:0000256" key="3">
    <source>
        <dbReference type="ARBA" id="ARBA00022516"/>
    </source>
</evidence>
<feature type="transmembrane region" description="Helical" evidence="13">
    <location>
        <begin position="272"/>
        <end position="291"/>
    </location>
</feature>
<evidence type="ECO:0000256" key="2">
    <source>
        <dbReference type="ARBA" id="ARBA00005402"/>
    </source>
</evidence>
<evidence type="ECO:0000313" key="15">
    <source>
        <dbReference type="Proteomes" id="UP000038010"/>
    </source>
</evidence>
<keyword evidence="15" id="KW-1185">Reference proteome</keyword>
<dbReference type="GeneID" id="28730783"/>
<evidence type="ECO:0000313" key="14">
    <source>
        <dbReference type="EMBL" id="KPI35214.1"/>
    </source>
</evidence>
<dbReference type="PANTHER" id="PTHR21257">
    <property type="entry name" value="DELTA(14)-STEROL REDUCTASE"/>
    <property type="match status" value="1"/>
</dbReference>
<dbReference type="InterPro" id="IPR001171">
    <property type="entry name" value="ERG24_DHCR-like"/>
</dbReference>
<dbReference type="Gene3D" id="1.20.120.1630">
    <property type="match status" value="1"/>
</dbReference>
<dbReference type="PROSITE" id="PS01017">
    <property type="entry name" value="STEROL_REDUCT_1"/>
    <property type="match status" value="1"/>
</dbReference>
<evidence type="ECO:0000256" key="12">
    <source>
        <dbReference type="ARBA" id="ARBA00023221"/>
    </source>
</evidence>
<protein>
    <recommendedName>
        <fullName evidence="13">Delta(14)-sterol reductase</fullName>
    </recommendedName>
    <alternativeName>
        <fullName evidence="13">C-14 sterol reductase</fullName>
    </alternativeName>
    <alternativeName>
        <fullName evidence="13">Sterol C14-reductase</fullName>
    </alternativeName>
</protein>
<dbReference type="PANTHER" id="PTHR21257:SF52">
    <property type="entry name" value="DELTA(14)-STEROL REDUCTASE TM7SF2"/>
    <property type="match status" value="1"/>
</dbReference>
<feature type="transmembrane region" description="Helical" evidence="13">
    <location>
        <begin position="161"/>
        <end position="182"/>
    </location>
</feature>
<comment type="similarity">
    <text evidence="2 13">Belongs to the ERG4/ERG24 family.</text>
</comment>
<evidence type="ECO:0000256" key="8">
    <source>
        <dbReference type="ARBA" id="ARBA00023011"/>
    </source>
</evidence>
<dbReference type="GO" id="GO:0006696">
    <property type="term" value="P:ergosterol biosynthetic process"/>
    <property type="evidence" value="ECO:0007669"/>
    <property type="project" value="TreeGrafter"/>
</dbReference>
<gene>
    <name evidence="14" type="ORF">AB675_10151</name>
</gene>
<accession>A0A0N1HHG9</accession>
<dbReference type="Pfam" id="PF01222">
    <property type="entry name" value="ERG4_ERG24"/>
    <property type="match status" value="1"/>
</dbReference>
<feature type="transmembrane region" description="Helical" evidence="13">
    <location>
        <begin position="389"/>
        <end position="407"/>
    </location>
</feature>
<evidence type="ECO:0000256" key="1">
    <source>
        <dbReference type="ARBA" id="ARBA00004141"/>
    </source>
</evidence>
<feature type="transmembrane region" description="Helical" evidence="13">
    <location>
        <begin position="303"/>
        <end position="324"/>
    </location>
</feature>
<name>A0A0N1HHG9_9EURO</name>
<dbReference type="RefSeq" id="XP_017995177.1">
    <property type="nucleotide sequence ID" value="XM_018138903.1"/>
</dbReference>
<evidence type="ECO:0000256" key="6">
    <source>
        <dbReference type="ARBA" id="ARBA00022989"/>
    </source>
</evidence>
<evidence type="ECO:0000256" key="11">
    <source>
        <dbReference type="ARBA" id="ARBA00023166"/>
    </source>
</evidence>
<reference evidence="14 15" key="1">
    <citation type="submission" date="2015-06" db="EMBL/GenBank/DDBJ databases">
        <title>Draft genome of the ant-associated black yeast Phialophora attae CBS 131958.</title>
        <authorList>
            <person name="Moreno L.F."/>
            <person name="Stielow B.J."/>
            <person name="de Hoog S."/>
            <person name="Vicente V.A."/>
            <person name="Weiss V.A."/>
            <person name="de Vries M."/>
            <person name="Cruz L.M."/>
            <person name="Souza E.M."/>
        </authorList>
    </citation>
    <scope>NUCLEOTIDE SEQUENCE [LARGE SCALE GENOMIC DNA]</scope>
    <source>
        <strain evidence="14 15">CBS 131958</strain>
    </source>
</reference>
<evidence type="ECO:0000256" key="7">
    <source>
        <dbReference type="ARBA" id="ARBA00023002"/>
    </source>
</evidence>
<dbReference type="AlphaFoldDB" id="A0A0N1HHG9"/>
<keyword evidence="7 13" id="KW-0560">Oxidoreductase</keyword>
<comment type="subcellular location">
    <subcellularLocation>
        <location evidence="1">Membrane</location>
        <topology evidence="1">Multi-pass membrane protein</topology>
    </subcellularLocation>
</comment>
<evidence type="ECO:0000256" key="9">
    <source>
        <dbReference type="ARBA" id="ARBA00023098"/>
    </source>
</evidence>
<evidence type="ECO:0000256" key="13">
    <source>
        <dbReference type="RuleBase" id="RU369120"/>
    </source>
</evidence>
<keyword evidence="12 13" id="KW-0753">Steroid metabolism</keyword>